<dbReference type="InterPro" id="IPR005794">
    <property type="entry name" value="Fmt"/>
</dbReference>
<dbReference type="PANTHER" id="PTHR11138:SF5">
    <property type="entry name" value="METHIONYL-TRNA FORMYLTRANSFERASE, MITOCHONDRIAL"/>
    <property type="match status" value="1"/>
</dbReference>
<dbReference type="SUPFAM" id="SSF53328">
    <property type="entry name" value="Formyltransferase"/>
    <property type="match status" value="1"/>
</dbReference>
<evidence type="ECO:0000256" key="1">
    <source>
        <dbReference type="ARBA" id="ARBA00002606"/>
    </source>
</evidence>
<evidence type="ECO:0000313" key="11">
    <source>
        <dbReference type="EMBL" id="OUQ04097.1"/>
    </source>
</evidence>
<dbReference type="PANTHER" id="PTHR11138">
    <property type="entry name" value="METHIONYL-TRNA FORMYLTRANSFERASE"/>
    <property type="match status" value="1"/>
</dbReference>
<evidence type="ECO:0000313" key="12">
    <source>
        <dbReference type="Proteomes" id="UP000196258"/>
    </source>
</evidence>
<dbReference type="PROSITE" id="PS00373">
    <property type="entry name" value="GART"/>
    <property type="match status" value="1"/>
</dbReference>
<organism evidence="11 12">
    <name type="scientific">Thomasclavelia spiroformis</name>
    <dbReference type="NCBI Taxonomy" id="29348"/>
    <lineage>
        <taxon>Bacteria</taxon>
        <taxon>Bacillati</taxon>
        <taxon>Bacillota</taxon>
        <taxon>Erysipelotrichia</taxon>
        <taxon>Erysipelotrichales</taxon>
        <taxon>Coprobacillaceae</taxon>
        <taxon>Thomasclavelia</taxon>
    </lineage>
</organism>
<dbReference type="InterPro" id="IPR001555">
    <property type="entry name" value="GART_AS"/>
</dbReference>
<evidence type="ECO:0000256" key="8">
    <source>
        <dbReference type="HAMAP-Rule" id="MF_00182"/>
    </source>
</evidence>
<dbReference type="Pfam" id="PF00551">
    <property type="entry name" value="Formyl_trans_N"/>
    <property type="match status" value="1"/>
</dbReference>
<dbReference type="Proteomes" id="UP000196258">
    <property type="component" value="Unassembled WGS sequence"/>
</dbReference>
<feature type="domain" description="Formyl transferase N-terminal" evidence="9">
    <location>
        <begin position="5"/>
        <end position="181"/>
    </location>
</feature>
<dbReference type="InterPro" id="IPR044135">
    <property type="entry name" value="Met-tRNA-FMT_C"/>
</dbReference>
<dbReference type="InterPro" id="IPR005793">
    <property type="entry name" value="Formyl_trans_C"/>
</dbReference>
<dbReference type="HAMAP" id="MF_00182">
    <property type="entry name" value="Formyl_trans"/>
    <property type="match status" value="1"/>
</dbReference>
<comment type="similarity">
    <text evidence="2 8">Belongs to the Fmt family.</text>
</comment>
<dbReference type="GO" id="GO:0004479">
    <property type="term" value="F:methionyl-tRNA formyltransferase activity"/>
    <property type="evidence" value="ECO:0007669"/>
    <property type="project" value="UniProtKB-UniRule"/>
</dbReference>
<sequence>MENVKILFMGTASFSSCVLEKLLETNYNVIAVVTQPDRLVGRKKILTMPEVKEIALKHDIPVYQPQKIKNDYQDLLDLKPDLVITAAYGQMIPEAILNLPKLGCINVHASLLPKYRGGAPVHYAIINGEEVTGVTIMYMVKKMDAGNIISQEEVKIAPDETTGELYDRLSNVGAKLLIETLPSIINKTNASIEQDENLVTYAPVIRHEQEKIDFNQSAKQVYNHVRGLNPWPGAYTVYQDKVVKIWAGSIHNCQNATKHHGHQENGTIVKIFKDAIGVKTGDGIYLITELQIAGKKRMLVKDYLNGNNIFKVDTKFD</sequence>
<reference evidence="12" key="1">
    <citation type="submission" date="2017-04" db="EMBL/GenBank/DDBJ databases">
        <title>Function of individual gut microbiota members based on whole genome sequencing of pure cultures obtained from chicken caecum.</title>
        <authorList>
            <person name="Medvecky M."/>
            <person name="Cejkova D."/>
            <person name="Polansky O."/>
            <person name="Karasova D."/>
            <person name="Kubasova T."/>
            <person name="Cizek A."/>
            <person name="Rychlik I."/>
        </authorList>
    </citation>
    <scope>NUCLEOTIDE SEQUENCE [LARGE SCALE GENOMIC DNA]</scope>
    <source>
        <strain evidence="12">An149</strain>
    </source>
</reference>
<accession>A0A1Y4QFT8</accession>
<gene>
    <name evidence="8" type="primary">fmt</name>
    <name evidence="11" type="ORF">B5E91_11285</name>
</gene>
<dbReference type="SUPFAM" id="SSF50486">
    <property type="entry name" value="FMT C-terminal domain-like"/>
    <property type="match status" value="1"/>
</dbReference>
<evidence type="ECO:0000256" key="5">
    <source>
        <dbReference type="ARBA" id="ARBA00022679"/>
    </source>
</evidence>
<keyword evidence="6 8" id="KW-0648">Protein biosynthesis</keyword>
<evidence type="ECO:0000256" key="3">
    <source>
        <dbReference type="ARBA" id="ARBA00012261"/>
    </source>
</evidence>
<dbReference type="CDD" id="cd08704">
    <property type="entry name" value="Met_tRNA_FMT_C"/>
    <property type="match status" value="1"/>
</dbReference>
<evidence type="ECO:0000256" key="4">
    <source>
        <dbReference type="ARBA" id="ARBA00016014"/>
    </source>
</evidence>
<dbReference type="InterPro" id="IPR011034">
    <property type="entry name" value="Formyl_transferase-like_C_sf"/>
</dbReference>
<dbReference type="NCBIfam" id="TIGR00460">
    <property type="entry name" value="fmt"/>
    <property type="match status" value="1"/>
</dbReference>
<dbReference type="Pfam" id="PF02911">
    <property type="entry name" value="Formyl_trans_C"/>
    <property type="match status" value="1"/>
</dbReference>
<proteinExistence type="inferred from homology"/>
<feature type="binding site" evidence="8">
    <location>
        <begin position="110"/>
        <end position="113"/>
    </location>
    <ligand>
        <name>(6S)-5,6,7,8-tetrahydrofolate</name>
        <dbReference type="ChEBI" id="CHEBI:57453"/>
    </ligand>
</feature>
<evidence type="ECO:0000256" key="7">
    <source>
        <dbReference type="ARBA" id="ARBA00048558"/>
    </source>
</evidence>
<protein>
    <recommendedName>
        <fullName evidence="4 8">Methionyl-tRNA formyltransferase</fullName>
        <ecNumber evidence="3 8">2.1.2.9</ecNumber>
    </recommendedName>
</protein>
<dbReference type="FunFam" id="3.40.50.170:FF:000004">
    <property type="entry name" value="Methionyl-tRNA formyltransferase"/>
    <property type="match status" value="1"/>
</dbReference>
<dbReference type="EMBL" id="NFLB01000014">
    <property type="protein sequence ID" value="OUQ04097.1"/>
    <property type="molecule type" value="Genomic_DNA"/>
</dbReference>
<dbReference type="InterPro" id="IPR041711">
    <property type="entry name" value="Met-tRNA-FMT_N"/>
</dbReference>
<comment type="function">
    <text evidence="1 8">Attaches a formyl group to the free amino group of methionyl-tRNA(fMet). The formyl group appears to play a dual role in the initiator identity of N-formylmethionyl-tRNA by promoting its recognition by IF2 and preventing the misappropriation of this tRNA by the elongation apparatus.</text>
</comment>
<dbReference type="PROSITE" id="PS51257">
    <property type="entry name" value="PROKAR_LIPOPROTEIN"/>
    <property type="match status" value="1"/>
</dbReference>
<evidence type="ECO:0000256" key="2">
    <source>
        <dbReference type="ARBA" id="ARBA00010699"/>
    </source>
</evidence>
<dbReference type="FunFam" id="3.40.50.12230:FF:000001">
    <property type="entry name" value="Methionyl-tRNA formyltransferase"/>
    <property type="match status" value="1"/>
</dbReference>
<dbReference type="InterPro" id="IPR002376">
    <property type="entry name" value="Formyl_transf_N"/>
</dbReference>
<dbReference type="EC" id="2.1.2.9" evidence="3 8"/>
<dbReference type="GO" id="GO:0005829">
    <property type="term" value="C:cytosol"/>
    <property type="evidence" value="ECO:0007669"/>
    <property type="project" value="TreeGrafter"/>
</dbReference>
<dbReference type="InterPro" id="IPR036477">
    <property type="entry name" value="Formyl_transf_N_sf"/>
</dbReference>
<evidence type="ECO:0000256" key="6">
    <source>
        <dbReference type="ARBA" id="ARBA00022917"/>
    </source>
</evidence>
<name>A0A1Y4QFT8_9FIRM</name>
<evidence type="ECO:0000259" key="10">
    <source>
        <dbReference type="Pfam" id="PF02911"/>
    </source>
</evidence>
<feature type="domain" description="Formyl transferase C-terminal" evidence="10">
    <location>
        <begin position="205"/>
        <end position="307"/>
    </location>
</feature>
<dbReference type="InterPro" id="IPR037022">
    <property type="entry name" value="Formyl_trans_C_sf"/>
</dbReference>
<dbReference type="RefSeq" id="WP_087257676.1">
    <property type="nucleotide sequence ID" value="NZ_CALURN010000024.1"/>
</dbReference>
<comment type="caution">
    <text evidence="11">The sequence shown here is derived from an EMBL/GenBank/DDBJ whole genome shotgun (WGS) entry which is preliminary data.</text>
</comment>
<keyword evidence="5 8" id="KW-0808">Transferase</keyword>
<dbReference type="CDD" id="cd08646">
    <property type="entry name" value="FMT_core_Met-tRNA-FMT_N"/>
    <property type="match status" value="1"/>
</dbReference>
<dbReference type="Gene3D" id="3.40.50.170">
    <property type="entry name" value="Formyl transferase, N-terminal domain"/>
    <property type="match status" value="1"/>
</dbReference>
<dbReference type="AlphaFoldDB" id="A0A1Y4QFT8"/>
<dbReference type="Gene3D" id="3.10.25.10">
    <property type="entry name" value="Formyl transferase, C-terminal domain"/>
    <property type="match status" value="1"/>
</dbReference>
<evidence type="ECO:0000259" key="9">
    <source>
        <dbReference type="Pfam" id="PF00551"/>
    </source>
</evidence>
<comment type="catalytic activity">
    <reaction evidence="7 8">
        <text>L-methionyl-tRNA(fMet) + (6R)-10-formyltetrahydrofolate = N-formyl-L-methionyl-tRNA(fMet) + (6S)-5,6,7,8-tetrahydrofolate + H(+)</text>
        <dbReference type="Rhea" id="RHEA:24380"/>
        <dbReference type="Rhea" id="RHEA-COMP:9952"/>
        <dbReference type="Rhea" id="RHEA-COMP:9953"/>
        <dbReference type="ChEBI" id="CHEBI:15378"/>
        <dbReference type="ChEBI" id="CHEBI:57453"/>
        <dbReference type="ChEBI" id="CHEBI:78530"/>
        <dbReference type="ChEBI" id="CHEBI:78844"/>
        <dbReference type="ChEBI" id="CHEBI:195366"/>
        <dbReference type="EC" id="2.1.2.9"/>
    </reaction>
</comment>